<sequence length="314" mass="34387">MKTISLAEAENGNGKRTILVAGATGRVGRYVCEQVLLRYPGSQVRATFRNETKASQVLSKLTKDYPSRIELVQCDLNKRSDVRTITQGVSQAVWCASGFAPPRGGIFSRLLYLVKIKMQQKLRRALDIRGPAMMAEMLKDQPPPLIAKGEGTVTVERKEQGDGVEETLPRLVLLSSAAVTRPGWSDEQKEKYPEAAGIAIVRLNPLNILGSKLKGEEKLKATGVPYTILRSCGINSTHPDGTFQLQTGDTAVGRINPKDLAISLATTLGIPQAAGKTVEIFTTERPTSFFPFANRGTKQMLTTKFSEIVRDDQR</sequence>
<reference evidence="4" key="2">
    <citation type="submission" date="2012-11" db="EMBL/GenBank/DDBJ databases">
        <authorList>
            <person name="Kuo A."/>
            <person name="Curtis B.A."/>
            <person name="Tanifuji G."/>
            <person name="Burki F."/>
            <person name="Gruber A."/>
            <person name="Irimia M."/>
            <person name="Maruyama S."/>
            <person name="Arias M.C."/>
            <person name="Ball S.G."/>
            <person name="Gile G.H."/>
            <person name="Hirakawa Y."/>
            <person name="Hopkins J.F."/>
            <person name="Rensing S.A."/>
            <person name="Schmutz J."/>
            <person name="Symeonidi A."/>
            <person name="Elias M."/>
            <person name="Eveleigh R.J."/>
            <person name="Herman E.K."/>
            <person name="Klute M.J."/>
            <person name="Nakayama T."/>
            <person name="Obornik M."/>
            <person name="Reyes-Prieto A."/>
            <person name="Armbrust E.V."/>
            <person name="Aves S.J."/>
            <person name="Beiko R.G."/>
            <person name="Coutinho P."/>
            <person name="Dacks J.B."/>
            <person name="Durnford D.G."/>
            <person name="Fast N.M."/>
            <person name="Green B.R."/>
            <person name="Grisdale C."/>
            <person name="Hempe F."/>
            <person name="Henrissat B."/>
            <person name="Hoppner M.P."/>
            <person name="Ishida K.-I."/>
            <person name="Kim E."/>
            <person name="Koreny L."/>
            <person name="Kroth P.G."/>
            <person name="Liu Y."/>
            <person name="Malik S.-B."/>
            <person name="Maier U.G."/>
            <person name="McRose D."/>
            <person name="Mock T."/>
            <person name="Neilson J.A."/>
            <person name="Onodera N.T."/>
            <person name="Poole A.M."/>
            <person name="Pritham E.J."/>
            <person name="Richards T.A."/>
            <person name="Rocap G."/>
            <person name="Roy S.W."/>
            <person name="Sarai C."/>
            <person name="Schaack S."/>
            <person name="Shirato S."/>
            <person name="Slamovits C.H."/>
            <person name="Spencer D.F."/>
            <person name="Suzuki S."/>
            <person name="Worden A.Z."/>
            <person name="Zauner S."/>
            <person name="Barry K."/>
            <person name="Bell C."/>
            <person name="Bharti A.K."/>
            <person name="Crow J.A."/>
            <person name="Grimwood J."/>
            <person name="Kramer R."/>
            <person name="Lindquist E."/>
            <person name="Lucas S."/>
            <person name="Salamov A."/>
            <person name="McFadden G.I."/>
            <person name="Lane C.E."/>
            <person name="Keeling P.J."/>
            <person name="Gray M.W."/>
            <person name="Grigoriev I.V."/>
            <person name="Archibald J.M."/>
        </authorList>
    </citation>
    <scope>NUCLEOTIDE SEQUENCE</scope>
    <source>
        <strain evidence="4">CCMP2712</strain>
    </source>
</reference>
<evidence type="ECO:0000313" key="2">
    <source>
        <dbReference type="EMBL" id="EKX50723.1"/>
    </source>
</evidence>
<dbReference type="eggNOG" id="KOG1203">
    <property type="taxonomic scope" value="Eukaryota"/>
</dbReference>
<dbReference type="AlphaFoldDB" id="L1JRK4"/>
<evidence type="ECO:0000259" key="1">
    <source>
        <dbReference type="Pfam" id="PF13460"/>
    </source>
</evidence>
<organism evidence="2">
    <name type="scientific">Guillardia theta (strain CCMP2712)</name>
    <name type="common">Cryptophyte</name>
    <dbReference type="NCBI Taxonomy" id="905079"/>
    <lineage>
        <taxon>Eukaryota</taxon>
        <taxon>Cryptophyceae</taxon>
        <taxon>Pyrenomonadales</taxon>
        <taxon>Geminigeraceae</taxon>
        <taxon>Guillardia</taxon>
    </lineage>
</organism>
<dbReference type="EMBL" id="JH992977">
    <property type="protein sequence ID" value="EKX50723.1"/>
    <property type="molecule type" value="Genomic_DNA"/>
</dbReference>
<dbReference type="GeneID" id="17307522"/>
<dbReference type="HOGENOM" id="CLU_886938_0_0_1"/>
<evidence type="ECO:0000313" key="4">
    <source>
        <dbReference type="Proteomes" id="UP000011087"/>
    </source>
</evidence>
<dbReference type="Pfam" id="PF13460">
    <property type="entry name" value="NAD_binding_10"/>
    <property type="match status" value="1"/>
</dbReference>
<dbReference type="OrthoDB" id="419598at2759"/>
<gene>
    <name evidence="2" type="ORF">GUITHDRAFT_103314</name>
</gene>
<dbReference type="InterPro" id="IPR036291">
    <property type="entry name" value="NAD(P)-bd_dom_sf"/>
</dbReference>
<dbReference type="RefSeq" id="XP_005837703.1">
    <property type="nucleotide sequence ID" value="XM_005837646.1"/>
</dbReference>
<dbReference type="PaxDb" id="55529-EKX50723"/>
<dbReference type="OMA" id="RPFWDEA"/>
<name>L1JRK4_GUITC</name>
<dbReference type="EnsemblProtists" id="EKX50723">
    <property type="protein sequence ID" value="EKX50723"/>
    <property type="gene ID" value="GUITHDRAFT_103314"/>
</dbReference>
<reference evidence="2 4" key="1">
    <citation type="journal article" date="2012" name="Nature">
        <title>Algal genomes reveal evolutionary mosaicism and the fate of nucleomorphs.</title>
        <authorList>
            <consortium name="DOE Joint Genome Institute"/>
            <person name="Curtis B.A."/>
            <person name="Tanifuji G."/>
            <person name="Burki F."/>
            <person name="Gruber A."/>
            <person name="Irimia M."/>
            <person name="Maruyama S."/>
            <person name="Arias M.C."/>
            <person name="Ball S.G."/>
            <person name="Gile G.H."/>
            <person name="Hirakawa Y."/>
            <person name="Hopkins J.F."/>
            <person name="Kuo A."/>
            <person name="Rensing S.A."/>
            <person name="Schmutz J."/>
            <person name="Symeonidi A."/>
            <person name="Elias M."/>
            <person name="Eveleigh R.J."/>
            <person name="Herman E.K."/>
            <person name="Klute M.J."/>
            <person name="Nakayama T."/>
            <person name="Obornik M."/>
            <person name="Reyes-Prieto A."/>
            <person name="Armbrust E.V."/>
            <person name="Aves S.J."/>
            <person name="Beiko R.G."/>
            <person name="Coutinho P."/>
            <person name="Dacks J.B."/>
            <person name="Durnford D.G."/>
            <person name="Fast N.M."/>
            <person name="Green B.R."/>
            <person name="Grisdale C.J."/>
            <person name="Hempel F."/>
            <person name="Henrissat B."/>
            <person name="Hoppner M.P."/>
            <person name="Ishida K."/>
            <person name="Kim E."/>
            <person name="Koreny L."/>
            <person name="Kroth P.G."/>
            <person name="Liu Y."/>
            <person name="Malik S.B."/>
            <person name="Maier U.G."/>
            <person name="McRose D."/>
            <person name="Mock T."/>
            <person name="Neilson J.A."/>
            <person name="Onodera N.T."/>
            <person name="Poole A.M."/>
            <person name="Pritham E.J."/>
            <person name="Richards T.A."/>
            <person name="Rocap G."/>
            <person name="Roy S.W."/>
            <person name="Sarai C."/>
            <person name="Schaack S."/>
            <person name="Shirato S."/>
            <person name="Slamovits C.H."/>
            <person name="Spencer D.F."/>
            <person name="Suzuki S."/>
            <person name="Worden A.Z."/>
            <person name="Zauner S."/>
            <person name="Barry K."/>
            <person name="Bell C."/>
            <person name="Bharti A.K."/>
            <person name="Crow J.A."/>
            <person name="Grimwood J."/>
            <person name="Kramer R."/>
            <person name="Lindquist E."/>
            <person name="Lucas S."/>
            <person name="Salamov A."/>
            <person name="McFadden G.I."/>
            <person name="Lane C.E."/>
            <person name="Keeling P.J."/>
            <person name="Gray M.W."/>
            <person name="Grigoriev I.V."/>
            <person name="Archibald J.M."/>
        </authorList>
    </citation>
    <scope>NUCLEOTIDE SEQUENCE</scope>
    <source>
        <strain evidence="2 4">CCMP2712</strain>
    </source>
</reference>
<dbReference type="PANTHER" id="PTHR15020:SF11">
    <property type="entry name" value="OS06G0360300 PROTEIN"/>
    <property type="match status" value="1"/>
</dbReference>
<dbReference type="Proteomes" id="UP000011087">
    <property type="component" value="Unassembled WGS sequence"/>
</dbReference>
<dbReference type="SUPFAM" id="SSF51735">
    <property type="entry name" value="NAD(P)-binding Rossmann-fold domains"/>
    <property type="match status" value="1"/>
</dbReference>
<reference evidence="3" key="3">
    <citation type="submission" date="2016-03" db="UniProtKB">
        <authorList>
            <consortium name="EnsemblProtists"/>
        </authorList>
    </citation>
    <scope>IDENTIFICATION</scope>
</reference>
<dbReference type="InterPro" id="IPR016040">
    <property type="entry name" value="NAD(P)-bd_dom"/>
</dbReference>
<dbReference type="PANTHER" id="PTHR15020">
    <property type="entry name" value="FLAVIN REDUCTASE-RELATED"/>
    <property type="match status" value="1"/>
</dbReference>
<dbReference type="Gene3D" id="3.40.50.720">
    <property type="entry name" value="NAD(P)-binding Rossmann-like Domain"/>
    <property type="match status" value="1"/>
</dbReference>
<protein>
    <recommendedName>
        <fullName evidence="1">NAD(P)-binding domain-containing protein</fullName>
    </recommendedName>
</protein>
<dbReference type="KEGG" id="gtt:GUITHDRAFT_103314"/>
<keyword evidence="4" id="KW-1185">Reference proteome</keyword>
<feature type="domain" description="NAD(P)-binding" evidence="1">
    <location>
        <begin position="22"/>
        <end position="98"/>
    </location>
</feature>
<accession>L1JRK4</accession>
<dbReference type="STRING" id="905079.L1JRK4"/>
<evidence type="ECO:0000313" key="3">
    <source>
        <dbReference type="EnsemblProtists" id="EKX50723"/>
    </source>
</evidence>
<proteinExistence type="predicted"/>